<evidence type="ECO:0000256" key="5">
    <source>
        <dbReference type="ARBA" id="ARBA00022793"/>
    </source>
</evidence>
<evidence type="ECO:0000256" key="8">
    <source>
        <dbReference type="ARBA" id="ARBA00023239"/>
    </source>
</evidence>
<gene>
    <name evidence="10" type="ORF">C5C40_12505</name>
</gene>
<dbReference type="InterPro" id="IPR045186">
    <property type="entry name" value="Indole-3-glycerol_P_synth"/>
</dbReference>
<evidence type="ECO:0000256" key="1">
    <source>
        <dbReference type="ARBA" id="ARBA00001633"/>
    </source>
</evidence>
<reference evidence="10 11" key="1">
    <citation type="submission" date="2018-02" db="EMBL/GenBank/DDBJ databases">
        <title>Bacteriophage NCPPB3778 and a type I-E CRISPR drive the evolution of the US Biological Select Agent, Rathayibacter toxicus.</title>
        <authorList>
            <person name="Davis E.W.II."/>
            <person name="Tabima J.F."/>
            <person name="Weisberg A.J."/>
            <person name="Lopes L.D."/>
            <person name="Wiseman M.S."/>
            <person name="Wiseman M.S."/>
            <person name="Pupko T."/>
            <person name="Belcher M.S."/>
            <person name="Sechler A.J."/>
            <person name="Tancos M.A."/>
            <person name="Schroeder B.K."/>
            <person name="Murray T.D."/>
            <person name="Luster D.G."/>
            <person name="Schneider W.L."/>
            <person name="Rogers E."/>
            <person name="Andreote F.D."/>
            <person name="Grunwald N.J."/>
            <person name="Putnam M.L."/>
            <person name="Chang J.H."/>
        </authorList>
    </citation>
    <scope>NUCLEOTIDE SEQUENCE [LARGE SCALE GENOMIC DNA]</scope>
    <source>
        <strain evidence="10 11">AY1D6</strain>
    </source>
</reference>
<dbReference type="Pfam" id="PF00218">
    <property type="entry name" value="IGPS"/>
    <property type="match status" value="1"/>
</dbReference>
<dbReference type="SUPFAM" id="SSF51366">
    <property type="entry name" value="Ribulose-phoshate binding barrel"/>
    <property type="match status" value="1"/>
</dbReference>
<dbReference type="EMBL" id="PSVT01000032">
    <property type="protein sequence ID" value="PPH74795.1"/>
    <property type="molecule type" value="Genomic_DNA"/>
</dbReference>
<dbReference type="Gene3D" id="3.20.20.70">
    <property type="entry name" value="Aldolase class I"/>
    <property type="match status" value="1"/>
</dbReference>
<comment type="catalytic activity">
    <reaction evidence="1">
        <text>1-(2-carboxyphenylamino)-1-deoxy-D-ribulose 5-phosphate + H(+) = (1S,2R)-1-C-(indol-3-yl)glycerol 3-phosphate + CO2 + H2O</text>
        <dbReference type="Rhea" id="RHEA:23476"/>
        <dbReference type="ChEBI" id="CHEBI:15377"/>
        <dbReference type="ChEBI" id="CHEBI:15378"/>
        <dbReference type="ChEBI" id="CHEBI:16526"/>
        <dbReference type="ChEBI" id="CHEBI:58613"/>
        <dbReference type="ChEBI" id="CHEBI:58866"/>
        <dbReference type="EC" id="4.1.1.48"/>
    </reaction>
</comment>
<evidence type="ECO:0000313" key="10">
    <source>
        <dbReference type="EMBL" id="PPH74795.1"/>
    </source>
</evidence>
<accession>A0ABX5A9J8</accession>
<name>A0ABX5A9J8_RATRA</name>
<evidence type="ECO:0000256" key="7">
    <source>
        <dbReference type="ARBA" id="ARBA00023141"/>
    </source>
</evidence>
<keyword evidence="7" id="KW-0057">Aromatic amino acid biosynthesis</keyword>
<evidence type="ECO:0000256" key="3">
    <source>
        <dbReference type="ARBA" id="ARBA00012362"/>
    </source>
</evidence>
<keyword evidence="4" id="KW-0028">Amino-acid biosynthesis</keyword>
<dbReference type="InterPro" id="IPR013785">
    <property type="entry name" value="Aldolase_TIM"/>
</dbReference>
<evidence type="ECO:0000313" key="11">
    <source>
        <dbReference type="Proteomes" id="UP000239698"/>
    </source>
</evidence>
<dbReference type="PANTHER" id="PTHR22854">
    <property type="entry name" value="TRYPTOPHAN BIOSYNTHESIS PROTEIN"/>
    <property type="match status" value="1"/>
</dbReference>
<feature type="domain" description="Indole-3-glycerol phosphate synthase" evidence="9">
    <location>
        <begin position="20"/>
        <end position="232"/>
    </location>
</feature>
<dbReference type="InterPro" id="IPR013798">
    <property type="entry name" value="Indole-3-glycerol_P_synth_dom"/>
</dbReference>
<comment type="caution">
    <text evidence="10">The sequence shown here is derived from an EMBL/GenBank/DDBJ whole genome shotgun (WGS) entry which is preliminary data.</text>
</comment>
<keyword evidence="11" id="KW-1185">Reference proteome</keyword>
<keyword evidence="5" id="KW-0210">Decarboxylase</keyword>
<sequence length="253" mass="26635">MAPPSAGAGSPRSAAVTTLSQSRFIDAVLDSDYPLIMEVKRRSAEGEDLMLGRTPTELVELFERGGAPCISVVTGRWFGGDGQLLAEVAAATDRPILQKDFLTRRDQLERSAEAGVSAVLLTVQLLHRDSLSSLIDHSLAIGLTPFVEAVSAAEIAMIPRAEECVIAVNNKQIRDRESGPANLARSLEMIDLVVATGTRLPVSASGIDTQGSVERLISSGYRGLLVGTSLLAGGLADRLSDPERAGSATATAR</sequence>
<dbReference type="Proteomes" id="UP000239698">
    <property type="component" value="Unassembled WGS sequence"/>
</dbReference>
<evidence type="ECO:0000256" key="2">
    <source>
        <dbReference type="ARBA" id="ARBA00004696"/>
    </source>
</evidence>
<dbReference type="InterPro" id="IPR011060">
    <property type="entry name" value="RibuloseP-bd_barrel"/>
</dbReference>
<dbReference type="PANTHER" id="PTHR22854:SF2">
    <property type="entry name" value="INDOLE-3-GLYCEROL-PHOSPHATE SYNTHASE"/>
    <property type="match status" value="1"/>
</dbReference>
<evidence type="ECO:0000259" key="9">
    <source>
        <dbReference type="Pfam" id="PF00218"/>
    </source>
</evidence>
<evidence type="ECO:0000256" key="6">
    <source>
        <dbReference type="ARBA" id="ARBA00022822"/>
    </source>
</evidence>
<dbReference type="EC" id="4.1.1.48" evidence="3"/>
<evidence type="ECO:0000256" key="4">
    <source>
        <dbReference type="ARBA" id="ARBA00022605"/>
    </source>
</evidence>
<proteinExistence type="predicted"/>
<protein>
    <recommendedName>
        <fullName evidence="3">indole-3-glycerol-phosphate synthase</fullName>
        <ecNumber evidence="3">4.1.1.48</ecNumber>
    </recommendedName>
</protein>
<keyword evidence="6" id="KW-0822">Tryptophan biosynthesis</keyword>
<keyword evidence="8" id="KW-0456">Lyase</keyword>
<organism evidence="10 11">
    <name type="scientific">Rathayibacter rathayi</name>
    <name type="common">Corynebacterium rathayi</name>
    <dbReference type="NCBI Taxonomy" id="33887"/>
    <lineage>
        <taxon>Bacteria</taxon>
        <taxon>Bacillati</taxon>
        <taxon>Actinomycetota</taxon>
        <taxon>Actinomycetes</taxon>
        <taxon>Micrococcales</taxon>
        <taxon>Microbacteriaceae</taxon>
        <taxon>Rathayibacter</taxon>
    </lineage>
</organism>
<comment type="pathway">
    <text evidence="2">Amino-acid biosynthesis; L-tryptophan biosynthesis; L-tryptophan from chorismate: step 4/5.</text>
</comment>